<evidence type="ECO:0000259" key="7">
    <source>
        <dbReference type="SMART" id="SM00906"/>
    </source>
</evidence>
<organism evidence="8 9">
    <name type="scientific">Neodothiora populina</name>
    <dbReference type="NCBI Taxonomy" id="2781224"/>
    <lineage>
        <taxon>Eukaryota</taxon>
        <taxon>Fungi</taxon>
        <taxon>Dikarya</taxon>
        <taxon>Ascomycota</taxon>
        <taxon>Pezizomycotina</taxon>
        <taxon>Dothideomycetes</taxon>
        <taxon>Dothideomycetidae</taxon>
        <taxon>Dothideales</taxon>
        <taxon>Dothioraceae</taxon>
        <taxon>Neodothiora</taxon>
    </lineage>
</organism>
<name>A0ABR3PCK4_9PEZI</name>
<dbReference type="RefSeq" id="XP_069199999.1">
    <property type="nucleotide sequence ID" value="XM_069347127.1"/>
</dbReference>
<dbReference type="CDD" id="cd12148">
    <property type="entry name" value="fungal_TF_MHR"/>
    <property type="match status" value="1"/>
</dbReference>
<keyword evidence="9" id="KW-1185">Reference proteome</keyword>
<protein>
    <recommendedName>
        <fullName evidence="7">Xylanolytic transcriptional activator regulatory domain-containing protein</fullName>
    </recommendedName>
</protein>
<dbReference type="GeneID" id="95980769"/>
<reference evidence="8 9" key="1">
    <citation type="submission" date="2024-07" db="EMBL/GenBank/DDBJ databases">
        <title>Draft sequence of the Neodothiora populina.</title>
        <authorList>
            <person name="Drown D.D."/>
            <person name="Schuette U.S."/>
            <person name="Buechlein A.B."/>
            <person name="Rusch D.R."/>
            <person name="Winton L.W."/>
            <person name="Adams G.A."/>
        </authorList>
    </citation>
    <scope>NUCLEOTIDE SEQUENCE [LARGE SCALE GENOMIC DNA]</scope>
    <source>
        <strain evidence="8 9">CPC 39397</strain>
    </source>
</reference>
<evidence type="ECO:0000256" key="3">
    <source>
        <dbReference type="ARBA" id="ARBA00023015"/>
    </source>
</evidence>
<dbReference type="SMART" id="SM00906">
    <property type="entry name" value="Fungal_trans"/>
    <property type="match status" value="1"/>
</dbReference>
<sequence length="503" mass="55655">MQIPTITGNKKPKLLNFETPKEEVEFRGVPSSKLAEEGVHEPAKSRFVSASSAIVFPKNLARDLGAKDMLKMHSYAWNAGTRPEQTVPLGVGAASILAWSELQSLTAIYFEVVHSVFGFIDRDLFKQRCILHWNGHAQSTGFDAVVSGVCALASLFAGPNCSRAEIQLVQHAKNILDNVSSMHAASYDHVSAWILRSLYLRSTTRPHSSWVSSCTTMHIAEAVGLHRELDTLLMASRSSTISSISPKEKDTRRRTFWVAWSLNRLFSCEYGRTAVVINDISCTEPAWVANDYTHRLIMLAKVASGLTSPEMLGLQTALTGLGMHTQQPPVLSLLEANVGFCVFRRLRLQDNGPTKDQIGETTSLAITALKAARSLAEQNHVWWDVLGVPFHFICILLAINTPDSLLLLAEAMQTLEDISEKLQTHMSNEAVRTAQLLVDASFQRKMTELNLLSVQRRQAPATPLDADAQATIDSMQQEMPLSEWLYDGDADIDLFLDSIAGYF</sequence>
<keyword evidence="1" id="KW-0479">Metal-binding</keyword>
<keyword evidence="6" id="KW-0539">Nucleus</keyword>
<dbReference type="InterPro" id="IPR052478">
    <property type="entry name" value="Metabolite_Synth_Reg"/>
</dbReference>
<dbReference type="Pfam" id="PF04082">
    <property type="entry name" value="Fungal_trans"/>
    <property type="match status" value="1"/>
</dbReference>
<evidence type="ECO:0000256" key="6">
    <source>
        <dbReference type="ARBA" id="ARBA00023242"/>
    </source>
</evidence>
<dbReference type="PANTHER" id="PTHR31779">
    <property type="entry name" value="2-NITROPROPANE DIOXYGENASE FAMILY, PUTATIVE (AFU_ORTHOLOGUE AFUA_2G17430)-RELATED"/>
    <property type="match status" value="1"/>
</dbReference>
<comment type="caution">
    <text evidence="8">The sequence shown here is derived from an EMBL/GenBank/DDBJ whole genome shotgun (WGS) entry which is preliminary data.</text>
</comment>
<gene>
    <name evidence="8" type="ORF">AAFC00_007070</name>
</gene>
<evidence type="ECO:0000256" key="5">
    <source>
        <dbReference type="ARBA" id="ARBA00023163"/>
    </source>
</evidence>
<evidence type="ECO:0000256" key="1">
    <source>
        <dbReference type="ARBA" id="ARBA00022723"/>
    </source>
</evidence>
<dbReference type="EMBL" id="JBFMKM010000010">
    <property type="protein sequence ID" value="KAL1303724.1"/>
    <property type="molecule type" value="Genomic_DNA"/>
</dbReference>
<keyword evidence="2" id="KW-0862">Zinc</keyword>
<dbReference type="Proteomes" id="UP001562354">
    <property type="component" value="Unassembled WGS sequence"/>
</dbReference>
<feature type="domain" description="Xylanolytic transcriptional activator regulatory" evidence="7">
    <location>
        <begin position="209"/>
        <end position="291"/>
    </location>
</feature>
<accession>A0ABR3PCK4</accession>
<dbReference type="PANTHER" id="PTHR31779:SF4">
    <property type="entry name" value="2-NITROPROPANE DIOXYGENASE FAMILY, PUTATIVE (AFU_ORTHOLOGUE AFUA_2G17430)-RELATED"/>
    <property type="match status" value="1"/>
</dbReference>
<dbReference type="InterPro" id="IPR007219">
    <property type="entry name" value="XnlR_reg_dom"/>
</dbReference>
<evidence type="ECO:0000313" key="8">
    <source>
        <dbReference type="EMBL" id="KAL1303724.1"/>
    </source>
</evidence>
<keyword evidence="3" id="KW-0805">Transcription regulation</keyword>
<keyword evidence="4" id="KW-0238">DNA-binding</keyword>
<proteinExistence type="predicted"/>
<evidence type="ECO:0000256" key="2">
    <source>
        <dbReference type="ARBA" id="ARBA00022833"/>
    </source>
</evidence>
<evidence type="ECO:0000313" key="9">
    <source>
        <dbReference type="Proteomes" id="UP001562354"/>
    </source>
</evidence>
<evidence type="ECO:0000256" key="4">
    <source>
        <dbReference type="ARBA" id="ARBA00023125"/>
    </source>
</evidence>
<keyword evidence="5" id="KW-0804">Transcription</keyword>